<proteinExistence type="predicted"/>
<feature type="domain" description="Isochorismatase-like" evidence="2">
    <location>
        <begin position="4"/>
        <end position="136"/>
    </location>
</feature>
<dbReference type="PANTHER" id="PTHR43540:SF14">
    <property type="entry name" value="ISOCHORISMATASE"/>
    <property type="match status" value="1"/>
</dbReference>
<dbReference type="Gene3D" id="3.40.50.850">
    <property type="entry name" value="Isochorismatase-like"/>
    <property type="match status" value="1"/>
</dbReference>
<keyword evidence="1" id="KW-0378">Hydrolase</keyword>
<name>A0A0U5GR44_9GAMM</name>
<dbReference type="EMBL" id="LN907827">
    <property type="protein sequence ID" value="CUU25412.1"/>
    <property type="molecule type" value="Genomic_DNA"/>
</dbReference>
<accession>A0A0U5GR44</accession>
<keyword evidence="4" id="KW-1185">Reference proteome</keyword>
<dbReference type="InterPro" id="IPR036380">
    <property type="entry name" value="Isochorismatase-like_sf"/>
</dbReference>
<dbReference type="GO" id="GO:0016787">
    <property type="term" value="F:hydrolase activity"/>
    <property type="evidence" value="ECO:0007669"/>
    <property type="project" value="UniProtKB-KW"/>
</dbReference>
<evidence type="ECO:0000256" key="1">
    <source>
        <dbReference type="ARBA" id="ARBA00022801"/>
    </source>
</evidence>
<dbReference type="PANTHER" id="PTHR43540">
    <property type="entry name" value="PEROXYUREIDOACRYLATE/UREIDOACRYLATE AMIDOHYDROLASE-RELATED"/>
    <property type="match status" value="1"/>
</dbReference>
<evidence type="ECO:0000259" key="2">
    <source>
        <dbReference type="Pfam" id="PF00857"/>
    </source>
</evidence>
<evidence type="ECO:0000313" key="3">
    <source>
        <dbReference type="EMBL" id="CUU25412.1"/>
    </source>
</evidence>
<evidence type="ECO:0000313" key="4">
    <source>
        <dbReference type="Proteomes" id="UP000059419"/>
    </source>
</evidence>
<gene>
    <name evidence="3" type="ORF">EM595_3181</name>
</gene>
<organism evidence="3 4">
    <name type="scientific">Duffyella gerundensis</name>
    <dbReference type="NCBI Taxonomy" id="1619313"/>
    <lineage>
        <taxon>Bacteria</taxon>
        <taxon>Pseudomonadati</taxon>
        <taxon>Pseudomonadota</taxon>
        <taxon>Gammaproteobacteria</taxon>
        <taxon>Enterobacterales</taxon>
        <taxon>Erwiniaceae</taxon>
        <taxon>Duffyella</taxon>
    </lineage>
</organism>
<protein>
    <submittedName>
        <fullName evidence="3">Isochorismatase</fullName>
    </submittedName>
</protein>
<dbReference type="InterPro" id="IPR050272">
    <property type="entry name" value="Isochorismatase-like_hydrls"/>
</dbReference>
<dbReference type="KEGG" id="ege:EM595_3181"/>
<dbReference type="PATRIC" id="fig|1619313.3.peg.3302"/>
<dbReference type="InterPro" id="IPR000868">
    <property type="entry name" value="Isochorismatase-like_dom"/>
</dbReference>
<dbReference type="AlphaFoldDB" id="A0A0U5GR44"/>
<dbReference type="Proteomes" id="UP000059419">
    <property type="component" value="Chromosome 1"/>
</dbReference>
<sequence length="174" mass="19085">METSVLVVIDMQRGVFAQPRFDQAGRVERINQLIAAAHQTIFIQHVEGEMQPDSEAWQLLPEIEQPANALYINKTACDSFWHTTLEAQLTAGAHRGFVICGCATDYCVDCTVKTAATKGFRVTVAADAHTTADRTFASAEQLIGQHNEVWASLSLPGNAIQVVESAAILQQWRS</sequence>
<dbReference type="OrthoDB" id="5294192at2"/>
<reference evidence="4" key="1">
    <citation type="submission" date="2015-11" db="EMBL/GenBank/DDBJ databases">
        <authorList>
            <person name="Blom J."/>
        </authorList>
    </citation>
    <scope>NUCLEOTIDE SEQUENCE [LARGE SCALE GENOMIC DNA]</scope>
</reference>
<dbReference type="Pfam" id="PF00857">
    <property type="entry name" value="Isochorismatase"/>
    <property type="match status" value="1"/>
</dbReference>
<dbReference type="STRING" id="1619313.EM595_3181"/>
<dbReference type="SUPFAM" id="SSF52499">
    <property type="entry name" value="Isochorismatase-like hydrolases"/>
    <property type="match status" value="1"/>
</dbReference>
<dbReference type="RefSeq" id="WP_067434202.1">
    <property type="nucleotide sequence ID" value="NZ_JACSXG010000009.1"/>
</dbReference>